<feature type="region of interest" description="Disordered" evidence="3">
    <location>
        <begin position="261"/>
        <end position="300"/>
    </location>
</feature>
<accession>A0A6B9ZQ40</accession>
<dbReference type="PANTHER" id="PTHR44196:SF2">
    <property type="entry name" value="SHORT-CHAIN DEHYDROGENASE-RELATED"/>
    <property type="match status" value="1"/>
</dbReference>
<dbReference type="EMBL" id="CP048113">
    <property type="protein sequence ID" value="QHS63871.1"/>
    <property type="molecule type" value="Genomic_DNA"/>
</dbReference>
<dbReference type="PIRSF" id="PIRSF000126">
    <property type="entry name" value="11-beta-HSD1"/>
    <property type="match status" value="1"/>
</dbReference>
<evidence type="ECO:0000256" key="2">
    <source>
        <dbReference type="ARBA" id="ARBA00023002"/>
    </source>
</evidence>
<evidence type="ECO:0000313" key="5">
    <source>
        <dbReference type="Proteomes" id="UP000476411"/>
    </source>
</evidence>
<keyword evidence="2" id="KW-0560">Oxidoreductase</keyword>
<evidence type="ECO:0000256" key="3">
    <source>
        <dbReference type="SAM" id="MobiDB-lite"/>
    </source>
</evidence>
<dbReference type="Gene3D" id="3.40.50.720">
    <property type="entry name" value="NAD(P)-binding Rossmann-like Domain"/>
    <property type="match status" value="1"/>
</dbReference>
<dbReference type="KEGG" id="chih:GWR21_31105"/>
<dbReference type="PANTHER" id="PTHR44196">
    <property type="entry name" value="DEHYDROGENASE/REDUCTASE SDR FAMILY MEMBER 7B"/>
    <property type="match status" value="1"/>
</dbReference>
<dbReference type="AlphaFoldDB" id="A0A6B9ZQ40"/>
<dbReference type="RefSeq" id="WP_162335587.1">
    <property type="nucleotide sequence ID" value="NZ_CP048113.1"/>
</dbReference>
<dbReference type="GO" id="GO:0016020">
    <property type="term" value="C:membrane"/>
    <property type="evidence" value="ECO:0007669"/>
    <property type="project" value="TreeGrafter"/>
</dbReference>
<dbReference type="InterPro" id="IPR020904">
    <property type="entry name" value="Sc_DH/Rdtase_CS"/>
</dbReference>
<dbReference type="Proteomes" id="UP000476411">
    <property type="component" value="Chromosome"/>
</dbReference>
<evidence type="ECO:0000313" key="4">
    <source>
        <dbReference type="EMBL" id="QHS63871.1"/>
    </source>
</evidence>
<dbReference type="CDD" id="cd05233">
    <property type="entry name" value="SDR_c"/>
    <property type="match status" value="1"/>
</dbReference>
<dbReference type="PROSITE" id="PS00061">
    <property type="entry name" value="ADH_SHORT"/>
    <property type="match status" value="1"/>
</dbReference>
<keyword evidence="5" id="KW-1185">Reference proteome</keyword>
<proteinExistence type="inferred from homology"/>
<sequence length="300" mass="33232">MPVVNMNNRNQYALITGATSGFGYELAKLFAADGYSLILVARSEERLQEVTNELKTQYSVEVTPIATDLFRPEAAKEIYDEVQARGIVVNYLVNDAGQGEWGKFIDIDLQRSLDIIQLNISSLVALTKYFATDMVARGDGHILQLGSEAGKAPMPLLSVYAATKAFVISFSAAISNELEGTGVHVTVLLPGAADTDFFHKANMEHTKTYREESLQTPEEVAKDGYEALMSGESRVISGGKTKMHVYMSNLMSDEMNAANMRKLMEPSTEEEGREHADHEPSRRERDLIGHESGDMKERQE</sequence>
<dbReference type="InterPro" id="IPR002347">
    <property type="entry name" value="SDR_fam"/>
</dbReference>
<dbReference type="GO" id="GO:0016491">
    <property type="term" value="F:oxidoreductase activity"/>
    <property type="evidence" value="ECO:0007669"/>
    <property type="project" value="UniProtKB-KW"/>
</dbReference>
<dbReference type="Pfam" id="PF00106">
    <property type="entry name" value="adh_short"/>
    <property type="match status" value="1"/>
</dbReference>
<feature type="compositionally biased region" description="Basic and acidic residues" evidence="3">
    <location>
        <begin position="270"/>
        <end position="300"/>
    </location>
</feature>
<evidence type="ECO:0000256" key="1">
    <source>
        <dbReference type="ARBA" id="ARBA00006484"/>
    </source>
</evidence>
<comment type="similarity">
    <text evidence="1">Belongs to the short-chain dehydrogenases/reductases (SDR) family.</text>
</comment>
<dbReference type="InterPro" id="IPR036291">
    <property type="entry name" value="NAD(P)-bd_dom_sf"/>
</dbReference>
<reference evidence="4 5" key="1">
    <citation type="submission" date="2020-01" db="EMBL/GenBank/DDBJ databases">
        <title>Complete genome sequence of Chitinophaga sp. H33E-04 isolated from quinoa roots.</title>
        <authorList>
            <person name="Weon H.-Y."/>
            <person name="Lee S.A."/>
        </authorList>
    </citation>
    <scope>NUCLEOTIDE SEQUENCE [LARGE SCALE GENOMIC DNA]</scope>
    <source>
        <strain evidence="4 5">H33E-04</strain>
    </source>
</reference>
<dbReference type="SUPFAM" id="SSF51735">
    <property type="entry name" value="NAD(P)-binding Rossmann-fold domains"/>
    <property type="match status" value="1"/>
</dbReference>
<protein>
    <submittedName>
        <fullName evidence="4">SDR family oxidoreductase</fullName>
    </submittedName>
</protein>
<name>A0A6B9ZQ40_9BACT</name>
<dbReference type="PRINTS" id="PR00081">
    <property type="entry name" value="GDHRDH"/>
</dbReference>
<gene>
    <name evidence="4" type="ORF">GWR21_31105</name>
</gene>
<organism evidence="4 5">
    <name type="scientific">Chitinophaga agri</name>
    <dbReference type="NCBI Taxonomy" id="2703787"/>
    <lineage>
        <taxon>Bacteria</taxon>
        <taxon>Pseudomonadati</taxon>
        <taxon>Bacteroidota</taxon>
        <taxon>Chitinophagia</taxon>
        <taxon>Chitinophagales</taxon>
        <taxon>Chitinophagaceae</taxon>
        <taxon>Chitinophaga</taxon>
    </lineage>
</organism>